<dbReference type="STRING" id="260552.Mag101_01270"/>
<keyword evidence="1" id="KW-0472">Membrane</keyword>
<evidence type="ECO:0008006" key="4">
    <source>
        <dbReference type="Google" id="ProtNLM"/>
    </source>
</evidence>
<evidence type="ECO:0000313" key="3">
    <source>
        <dbReference type="Proteomes" id="UP000188219"/>
    </source>
</evidence>
<gene>
    <name evidence="2" type="ORF">Mag101_01270</name>
</gene>
<dbReference type="KEGG" id="maga:Mag101_01270"/>
<organism evidence="2 3">
    <name type="scientific">Microbulbifer agarilyticus</name>
    <dbReference type="NCBI Taxonomy" id="260552"/>
    <lineage>
        <taxon>Bacteria</taxon>
        <taxon>Pseudomonadati</taxon>
        <taxon>Pseudomonadota</taxon>
        <taxon>Gammaproteobacteria</taxon>
        <taxon>Cellvibrionales</taxon>
        <taxon>Microbulbiferaceae</taxon>
        <taxon>Microbulbifer</taxon>
    </lineage>
</organism>
<dbReference type="AlphaFoldDB" id="A0A1Q2M9G8"/>
<reference evidence="2" key="1">
    <citation type="submission" date="2017-02" db="EMBL/GenBank/DDBJ databases">
        <title>Genome of Microbulbifer agarilyticus GP101.</title>
        <authorList>
            <person name="Jung J."/>
            <person name="Bae S.S."/>
            <person name="Baek K."/>
        </authorList>
    </citation>
    <scope>NUCLEOTIDE SEQUENCE [LARGE SCALE GENOMIC DNA]</scope>
    <source>
        <strain evidence="2">GP101</strain>
    </source>
</reference>
<evidence type="ECO:0000313" key="2">
    <source>
        <dbReference type="EMBL" id="AQQ69310.1"/>
    </source>
</evidence>
<evidence type="ECO:0000256" key="1">
    <source>
        <dbReference type="SAM" id="Phobius"/>
    </source>
</evidence>
<dbReference type="EMBL" id="CP019650">
    <property type="protein sequence ID" value="AQQ69310.1"/>
    <property type="molecule type" value="Genomic_DNA"/>
</dbReference>
<keyword evidence="1" id="KW-0812">Transmembrane</keyword>
<keyword evidence="3" id="KW-1185">Reference proteome</keyword>
<protein>
    <recommendedName>
        <fullName evidence="4">DUF3311 domain-containing protein</fullName>
    </recommendedName>
</protein>
<name>A0A1Q2M9G8_9GAMM</name>
<dbReference type="Proteomes" id="UP000188219">
    <property type="component" value="Chromosome"/>
</dbReference>
<sequence length="71" mass="7969">MRPNRHLSALLTFFALLPLVYFIPPRVAAYVDSHWWVTVISVGLIVPMISYVLLPAMFSAISHVSASREAE</sequence>
<proteinExistence type="predicted"/>
<feature type="transmembrane region" description="Helical" evidence="1">
    <location>
        <begin position="39"/>
        <end position="61"/>
    </location>
</feature>
<accession>A0A1Q2M9G8</accession>
<keyword evidence="1" id="KW-1133">Transmembrane helix</keyword>